<dbReference type="GO" id="GO:0007186">
    <property type="term" value="P:G protein-coupled receptor signaling pathway"/>
    <property type="evidence" value="ECO:0007669"/>
    <property type="project" value="TreeGrafter"/>
</dbReference>
<keyword evidence="14" id="KW-1185">Reference proteome</keyword>
<keyword evidence="7 12" id="KW-1133">Transmembrane helix</keyword>
<evidence type="ECO:0000256" key="9">
    <source>
        <dbReference type="ARBA" id="ARBA00023157"/>
    </source>
</evidence>
<proteinExistence type="inferred from homology"/>
<dbReference type="GO" id="GO:0001525">
    <property type="term" value="P:angiogenesis"/>
    <property type="evidence" value="ECO:0007669"/>
    <property type="project" value="TreeGrafter"/>
</dbReference>
<dbReference type="GO" id="GO:0072659">
    <property type="term" value="P:protein localization to plasma membrane"/>
    <property type="evidence" value="ECO:0007669"/>
    <property type="project" value="TreeGrafter"/>
</dbReference>
<evidence type="ECO:0000256" key="11">
    <source>
        <dbReference type="SAM" id="MobiDB-lite"/>
    </source>
</evidence>
<dbReference type="Proteomes" id="UP000031443">
    <property type="component" value="Unassembled WGS sequence"/>
</dbReference>
<feature type="transmembrane region" description="Helical" evidence="12">
    <location>
        <begin position="167"/>
        <end position="188"/>
    </location>
</feature>
<evidence type="ECO:0000256" key="12">
    <source>
        <dbReference type="SAM" id="Phobius"/>
    </source>
</evidence>
<evidence type="ECO:0000313" key="13">
    <source>
        <dbReference type="EMBL" id="EMP40522.1"/>
    </source>
</evidence>
<dbReference type="GO" id="GO:0009986">
    <property type="term" value="C:cell surface"/>
    <property type="evidence" value="ECO:0007669"/>
    <property type="project" value="TreeGrafter"/>
</dbReference>
<dbReference type="GO" id="GO:0015026">
    <property type="term" value="F:coreceptor activity"/>
    <property type="evidence" value="ECO:0007669"/>
    <property type="project" value="InterPro"/>
</dbReference>
<evidence type="ECO:0000256" key="3">
    <source>
        <dbReference type="ARBA" id="ARBA00022448"/>
    </source>
</evidence>
<name>M7CHV8_CHEMY</name>
<keyword evidence="6" id="KW-0732">Signal</keyword>
<dbReference type="GO" id="GO:0043235">
    <property type="term" value="C:receptor complex"/>
    <property type="evidence" value="ECO:0007669"/>
    <property type="project" value="TreeGrafter"/>
</dbReference>
<organism evidence="13 14">
    <name type="scientific">Chelonia mydas</name>
    <name type="common">Green sea-turtle</name>
    <name type="synonym">Chelonia agassizi</name>
    <dbReference type="NCBI Taxonomy" id="8469"/>
    <lineage>
        <taxon>Eukaryota</taxon>
        <taxon>Metazoa</taxon>
        <taxon>Chordata</taxon>
        <taxon>Craniata</taxon>
        <taxon>Vertebrata</taxon>
        <taxon>Euteleostomi</taxon>
        <taxon>Archelosauria</taxon>
        <taxon>Testudinata</taxon>
        <taxon>Testudines</taxon>
        <taxon>Cryptodira</taxon>
        <taxon>Durocryptodira</taxon>
        <taxon>Americhelydia</taxon>
        <taxon>Chelonioidea</taxon>
        <taxon>Cheloniidae</taxon>
        <taxon>Chelonia</taxon>
    </lineage>
</organism>
<dbReference type="GO" id="GO:0005886">
    <property type="term" value="C:plasma membrane"/>
    <property type="evidence" value="ECO:0007669"/>
    <property type="project" value="UniProtKB-SubCell"/>
</dbReference>
<keyword evidence="5 12" id="KW-0812">Transmembrane</keyword>
<keyword evidence="10 13" id="KW-0675">Receptor</keyword>
<keyword evidence="4" id="KW-1003">Cell membrane</keyword>
<evidence type="ECO:0000256" key="5">
    <source>
        <dbReference type="ARBA" id="ARBA00022692"/>
    </source>
</evidence>
<evidence type="ECO:0000256" key="2">
    <source>
        <dbReference type="ARBA" id="ARBA00007087"/>
    </source>
</evidence>
<keyword evidence="3" id="KW-0813">Transport</keyword>
<feature type="region of interest" description="Disordered" evidence="11">
    <location>
        <begin position="1"/>
        <end position="66"/>
    </location>
</feature>
<dbReference type="EMBL" id="KB509732">
    <property type="protein sequence ID" value="EMP40522.1"/>
    <property type="molecule type" value="Genomic_DNA"/>
</dbReference>
<evidence type="ECO:0000256" key="4">
    <source>
        <dbReference type="ARBA" id="ARBA00022475"/>
    </source>
</evidence>
<keyword evidence="9" id="KW-1015">Disulfide bond</keyword>
<comment type="similarity">
    <text evidence="2">Belongs to the RAMP family.</text>
</comment>
<evidence type="ECO:0000256" key="6">
    <source>
        <dbReference type="ARBA" id="ARBA00022729"/>
    </source>
</evidence>
<dbReference type="PANTHER" id="PTHR14076:SF9">
    <property type="entry name" value="RECEPTOR ACTIVITY-MODIFYING PROTEIN 2"/>
    <property type="match status" value="1"/>
</dbReference>
<feature type="compositionally biased region" description="Polar residues" evidence="11">
    <location>
        <begin position="45"/>
        <end position="64"/>
    </location>
</feature>
<dbReference type="GO" id="GO:0006886">
    <property type="term" value="P:intracellular protein transport"/>
    <property type="evidence" value="ECO:0007669"/>
    <property type="project" value="InterPro"/>
</dbReference>
<dbReference type="GO" id="GO:0006816">
    <property type="term" value="P:calcium ion transport"/>
    <property type="evidence" value="ECO:0007669"/>
    <property type="project" value="TreeGrafter"/>
</dbReference>
<reference evidence="14" key="1">
    <citation type="journal article" date="2013" name="Nat. Genet.">
        <title>The draft genomes of soft-shell turtle and green sea turtle yield insights into the development and evolution of the turtle-specific body plan.</title>
        <authorList>
            <person name="Wang Z."/>
            <person name="Pascual-Anaya J."/>
            <person name="Zadissa A."/>
            <person name="Li W."/>
            <person name="Niimura Y."/>
            <person name="Huang Z."/>
            <person name="Li C."/>
            <person name="White S."/>
            <person name="Xiong Z."/>
            <person name="Fang D."/>
            <person name="Wang B."/>
            <person name="Ming Y."/>
            <person name="Chen Y."/>
            <person name="Zheng Y."/>
            <person name="Kuraku S."/>
            <person name="Pignatelli M."/>
            <person name="Herrero J."/>
            <person name="Beal K."/>
            <person name="Nozawa M."/>
            <person name="Li Q."/>
            <person name="Wang J."/>
            <person name="Zhang H."/>
            <person name="Yu L."/>
            <person name="Shigenobu S."/>
            <person name="Wang J."/>
            <person name="Liu J."/>
            <person name="Flicek P."/>
            <person name="Searle S."/>
            <person name="Wang J."/>
            <person name="Kuratani S."/>
            <person name="Yin Y."/>
            <person name="Aken B."/>
            <person name="Zhang G."/>
            <person name="Irie N."/>
        </authorList>
    </citation>
    <scope>NUCLEOTIDE SEQUENCE [LARGE SCALE GENOMIC DNA]</scope>
</reference>
<comment type="subcellular location">
    <subcellularLocation>
        <location evidence="1">Cell membrane</location>
        <topology evidence="1">Single-pass type I membrane protein</topology>
    </subcellularLocation>
</comment>
<dbReference type="InterPro" id="IPR006985">
    <property type="entry name" value="RAMP"/>
</dbReference>
<keyword evidence="8 12" id="KW-0472">Membrane</keyword>
<evidence type="ECO:0000256" key="1">
    <source>
        <dbReference type="ARBA" id="ARBA00004251"/>
    </source>
</evidence>
<dbReference type="AlphaFoldDB" id="M7CHV8"/>
<accession>M7CHV8</accession>
<gene>
    <name evidence="13" type="ORF">UY3_02260</name>
</gene>
<dbReference type="eggNOG" id="ENOG502S5WC">
    <property type="taxonomic scope" value="Eukaryota"/>
</dbReference>
<evidence type="ECO:0000256" key="8">
    <source>
        <dbReference type="ARBA" id="ARBA00023136"/>
    </source>
</evidence>
<dbReference type="InterPro" id="IPR038126">
    <property type="entry name" value="RAMP_sf"/>
</dbReference>
<dbReference type="PANTHER" id="PTHR14076">
    <property type="entry name" value="RECEPTOR ACTIVITY MODIFYING PROTEIN RAMP"/>
    <property type="match status" value="1"/>
</dbReference>
<evidence type="ECO:0000313" key="14">
    <source>
        <dbReference type="Proteomes" id="UP000031443"/>
    </source>
</evidence>
<evidence type="ECO:0000256" key="10">
    <source>
        <dbReference type="ARBA" id="ARBA00023170"/>
    </source>
</evidence>
<dbReference type="GO" id="GO:0032870">
    <property type="term" value="P:cellular response to hormone stimulus"/>
    <property type="evidence" value="ECO:0007669"/>
    <property type="project" value="TreeGrafter"/>
</dbReference>
<dbReference type="STRING" id="8469.M7CHV8"/>
<sequence>MSLPPRSPSSGQGTGPGSSKPAGPVSLTCPPPPAALGSELRPAGTATSGDNESLAELQNQTGTKPEQPYKSLLLSMTADEKYNLIAYMCWDNFSHWMMNITRAQLCEWRVISRPYSDLRHCLETFAEKQNYGYPNSIAEECIVQSHRTYFLNCTQEHPVFLDPPENVLLALILAPICLIPFLVTLVVWRSKDGKMQS</sequence>
<dbReference type="Pfam" id="PF04901">
    <property type="entry name" value="RAMP"/>
    <property type="match status" value="1"/>
</dbReference>
<dbReference type="GO" id="GO:0031623">
    <property type="term" value="P:receptor internalization"/>
    <property type="evidence" value="ECO:0007669"/>
    <property type="project" value="TreeGrafter"/>
</dbReference>
<protein>
    <submittedName>
        <fullName evidence="13">Receptor activity-modifying protein 2</fullName>
    </submittedName>
</protein>
<dbReference type="Gene3D" id="1.10.150.510">
    <property type="entry name" value="Receptor activity modifying family"/>
    <property type="match status" value="1"/>
</dbReference>
<dbReference type="GO" id="GO:0008277">
    <property type="term" value="P:regulation of G protein-coupled receptor signaling pathway"/>
    <property type="evidence" value="ECO:0007669"/>
    <property type="project" value="InterPro"/>
</dbReference>
<evidence type="ECO:0000256" key="7">
    <source>
        <dbReference type="ARBA" id="ARBA00022989"/>
    </source>
</evidence>